<dbReference type="FunFam" id="3.40.50.10470:FF:000003">
    <property type="entry name" value="Methylthioribose-1-phosphate isomerase"/>
    <property type="match status" value="1"/>
</dbReference>
<accession>A0A3M7Q329</accession>
<dbReference type="EMBL" id="REGN01007667">
    <property type="protein sequence ID" value="RNA05589.1"/>
    <property type="molecule type" value="Genomic_DNA"/>
</dbReference>
<dbReference type="GO" id="GO:0019509">
    <property type="term" value="P:L-methionine salvage from methylthioadenosine"/>
    <property type="evidence" value="ECO:0007669"/>
    <property type="project" value="TreeGrafter"/>
</dbReference>
<dbReference type="STRING" id="10195.A0A3M7Q329"/>
<evidence type="ECO:0000256" key="7">
    <source>
        <dbReference type="ARBA" id="ARBA00023235"/>
    </source>
</evidence>
<name>A0A3M7Q329_BRAPC</name>
<evidence type="ECO:0000313" key="9">
    <source>
        <dbReference type="EMBL" id="RNA05589.1"/>
    </source>
</evidence>
<dbReference type="InterPro" id="IPR005251">
    <property type="entry name" value="IF-M1Pi"/>
</dbReference>
<dbReference type="NCBIfam" id="TIGR00512">
    <property type="entry name" value="salvage_mtnA"/>
    <property type="match status" value="1"/>
</dbReference>
<dbReference type="PANTHER" id="PTHR43475:SF1">
    <property type="entry name" value="METHYLTHIORIBOSE-1-PHOSPHATE ISOMERASE"/>
    <property type="match status" value="1"/>
</dbReference>
<dbReference type="OrthoDB" id="2461at2759"/>
<dbReference type="NCBIfam" id="NF004326">
    <property type="entry name" value="PRK05720.1"/>
    <property type="match status" value="1"/>
</dbReference>
<keyword evidence="8" id="KW-0539">Nucleus</keyword>
<feature type="non-terminal residue" evidence="9">
    <location>
        <position position="1"/>
    </location>
</feature>
<proteinExistence type="inferred from homology"/>
<reference evidence="9 10" key="1">
    <citation type="journal article" date="2018" name="Sci. Rep.">
        <title>Genomic signatures of local adaptation to the degree of environmental predictability in rotifers.</title>
        <authorList>
            <person name="Franch-Gras L."/>
            <person name="Hahn C."/>
            <person name="Garcia-Roger E.M."/>
            <person name="Carmona M.J."/>
            <person name="Serra M."/>
            <person name="Gomez A."/>
        </authorList>
    </citation>
    <scope>NUCLEOTIDE SEQUENCE [LARGE SCALE GENOMIC DNA]</scope>
    <source>
        <strain evidence="9">HYR1</strain>
    </source>
</reference>
<dbReference type="InterPro" id="IPR011559">
    <property type="entry name" value="Initiation_fac_2B_a/b/d"/>
</dbReference>
<dbReference type="Gene3D" id="3.40.50.10470">
    <property type="entry name" value="Translation initiation factor eif-2b, domain 2"/>
    <property type="match status" value="1"/>
</dbReference>
<evidence type="ECO:0000313" key="10">
    <source>
        <dbReference type="Proteomes" id="UP000276133"/>
    </source>
</evidence>
<comment type="similarity">
    <text evidence="3">Belongs to the eIF-2B alpha/beta/delta subunits family.</text>
</comment>
<dbReference type="AlphaFoldDB" id="A0A3M7Q329"/>
<dbReference type="NCBIfam" id="TIGR00524">
    <property type="entry name" value="eIF-2B_rel"/>
    <property type="match status" value="1"/>
</dbReference>
<evidence type="ECO:0000256" key="1">
    <source>
        <dbReference type="ARBA" id="ARBA00004123"/>
    </source>
</evidence>
<dbReference type="GO" id="GO:0005737">
    <property type="term" value="C:cytoplasm"/>
    <property type="evidence" value="ECO:0007669"/>
    <property type="project" value="UniProtKB-SubCell"/>
</dbReference>
<dbReference type="FunFam" id="1.20.120.420:FF:000003">
    <property type="entry name" value="Methylthioribose-1-phosphate isomerase"/>
    <property type="match status" value="1"/>
</dbReference>
<keyword evidence="6" id="KW-0486">Methionine biosynthesis</keyword>
<evidence type="ECO:0000256" key="6">
    <source>
        <dbReference type="ARBA" id="ARBA00023167"/>
    </source>
</evidence>
<dbReference type="SUPFAM" id="SSF100950">
    <property type="entry name" value="NagB/RpiA/CoA transferase-like"/>
    <property type="match status" value="1"/>
</dbReference>
<comment type="subcellular location">
    <subcellularLocation>
        <location evidence="2">Cytoplasm</location>
    </subcellularLocation>
    <subcellularLocation>
        <location evidence="1">Nucleus</location>
    </subcellularLocation>
</comment>
<dbReference type="GO" id="GO:0046523">
    <property type="term" value="F:S-methyl-5-thioribose-1-phosphate isomerase activity"/>
    <property type="evidence" value="ECO:0007669"/>
    <property type="project" value="TreeGrafter"/>
</dbReference>
<evidence type="ECO:0000256" key="2">
    <source>
        <dbReference type="ARBA" id="ARBA00004496"/>
    </source>
</evidence>
<dbReference type="InterPro" id="IPR000649">
    <property type="entry name" value="IF-2B-related"/>
</dbReference>
<keyword evidence="7 9" id="KW-0413">Isomerase</keyword>
<comment type="caution">
    <text evidence="9">The sequence shown here is derived from an EMBL/GenBank/DDBJ whole genome shotgun (WGS) entry which is preliminary data.</text>
</comment>
<dbReference type="InterPro" id="IPR027363">
    <property type="entry name" value="M1Pi_N"/>
</dbReference>
<dbReference type="Proteomes" id="UP000276133">
    <property type="component" value="Unassembled WGS sequence"/>
</dbReference>
<dbReference type="GO" id="GO:0005634">
    <property type="term" value="C:nucleus"/>
    <property type="evidence" value="ECO:0007669"/>
    <property type="project" value="UniProtKB-SubCell"/>
</dbReference>
<keyword evidence="5" id="KW-0028">Amino-acid biosynthesis</keyword>
<dbReference type="InterPro" id="IPR042529">
    <property type="entry name" value="IF_2B-like_C"/>
</dbReference>
<evidence type="ECO:0000256" key="3">
    <source>
        <dbReference type="ARBA" id="ARBA00007251"/>
    </source>
</evidence>
<evidence type="ECO:0000256" key="8">
    <source>
        <dbReference type="ARBA" id="ARBA00023242"/>
    </source>
</evidence>
<sequence length="367" mass="40774">YSLKQIFLLSKMTLEAIKFENGRLKLLDQLQLPFTTSYIDIETIQDGWEAINKMKVRGAPAIAISGVLTIAVELNKRSFDSIDQIKTFTHESLDYLVTSRPTAVNMADAAHKMKDFCLNLEKKTSDKNEYKKQLIEKMKSMLDEDVATNKSMGRFGAADILKRLEDNEKACILTHCNTGSLATGGYGTALGVIRSLMEMGKLEHCFCTETRPYNQGSRLTAYELVFEKIPSTLICDSMVGLLLARKKISAIVVGADRVVANGDTANKIGTYQLAILAKYHNVPFYVAVPSTTIDLSKKDGSEIVIEERPSKEMTHVNNVRIVAEGINCWNPCFDVTPADLITGGLVTEFGVFKPDELESKIKKILKI</sequence>
<dbReference type="HAMAP" id="MF_01678">
    <property type="entry name" value="Salvage_MtnA"/>
    <property type="match status" value="1"/>
</dbReference>
<keyword evidence="10" id="KW-1185">Reference proteome</keyword>
<dbReference type="Pfam" id="PF01008">
    <property type="entry name" value="IF-2B"/>
    <property type="match status" value="1"/>
</dbReference>
<protein>
    <submittedName>
        <fullName evidence="9">Methylthioribose-1-phosphate isomerase</fullName>
    </submittedName>
</protein>
<organism evidence="9 10">
    <name type="scientific">Brachionus plicatilis</name>
    <name type="common">Marine rotifer</name>
    <name type="synonym">Brachionus muelleri</name>
    <dbReference type="NCBI Taxonomy" id="10195"/>
    <lineage>
        <taxon>Eukaryota</taxon>
        <taxon>Metazoa</taxon>
        <taxon>Spiralia</taxon>
        <taxon>Gnathifera</taxon>
        <taxon>Rotifera</taxon>
        <taxon>Eurotatoria</taxon>
        <taxon>Monogononta</taxon>
        <taxon>Pseudotrocha</taxon>
        <taxon>Ploima</taxon>
        <taxon>Brachionidae</taxon>
        <taxon>Brachionus</taxon>
    </lineage>
</organism>
<dbReference type="Gene3D" id="1.20.120.420">
    <property type="entry name" value="translation initiation factor eif-2b, domain 1"/>
    <property type="match status" value="1"/>
</dbReference>
<evidence type="ECO:0000256" key="4">
    <source>
        <dbReference type="ARBA" id="ARBA00022490"/>
    </source>
</evidence>
<evidence type="ECO:0000256" key="5">
    <source>
        <dbReference type="ARBA" id="ARBA00022605"/>
    </source>
</evidence>
<keyword evidence="4" id="KW-0963">Cytoplasm</keyword>
<gene>
    <name evidence="9" type="ORF">BpHYR1_009107</name>
</gene>
<dbReference type="PANTHER" id="PTHR43475">
    <property type="entry name" value="METHYLTHIORIBOSE-1-PHOSPHATE ISOMERASE"/>
    <property type="match status" value="1"/>
</dbReference>
<dbReference type="InterPro" id="IPR037171">
    <property type="entry name" value="NagB/RpiA_transferase-like"/>
</dbReference>